<evidence type="ECO:0000313" key="2">
    <source>
        <dbReference type="EMBL" id="PRX51363.1"/>
    </source>
</evidence>
<dbReference type="RefSeq" id="WP_146147437.1">
    <property type="nucleotide sequence ID" value="NZ_PVNH01000001.1"/>
</dbReference>
<organism evidence="2 3">
    <name type="scientific">Prauserella shujinwangii</name>
    <dbReference type="NCBI Taxonomy" id="1453103"/>
    <lineage>
        <taxon>Bacteria</taxon>
        <taxon>Bacillati</taxon>
        <taxon>Actinomycetota</taxon>
        <taxon>Actinomycetes</taxon>
        <taxon>Pseudonocardiales</taxon>
        <taxon>Pseudonocardiaceae</taxon>
        <taxon>Prauserella</taxon>
    </lineage>
</organism>
<gene>
    <name evidence="2" type="ORF">B0I33_101517</name>
</gene>
<comment type="caution">
    <text evidence="2">The sequence shown here is derived from an EMBL/GenBank/DDBJ whole genome shotgun (WGS) entry which is preliminary data.</text>
</comment>
<dbReference type="AlphaFoldDB" id="A0A2T0M3P4"/>
<name>A0A2T0M3P4_9PSEU</name>
<reference evidence="2 3" key="1">
    <citation type="submission" date="2018-03" db="EMBL/GenBank/DDBJ databases">
        <title>Genomic Encyclopedia of Type Strains, Phase III (KMG-III): the genomes of soil and plant-associated and newly described type strains.</title>
        <authorList>
            <person name="Whitman W."/>
        </authorList>
    </citation>
    <scope>NUCLEOTIDE SEQUENCE [LARGE SCALE GENOMIC DNA]</scope>
    <source>
        <strain evidence="2 3">CGMCC 4.7125</strain>
    </source>
</reference>
<protein>
    <submittedName>
        <fullName evidence="2">Uncharacterized protein</fullName>
    </submittedName>
</protein>
<proteinExistence type="predicted"/>
<feature type="region of interest" description="Disordered" evidence="1">
    <location>
        <begin position="138"/>
        <end position="157"/>
    </location>
</feature>
<evidence type="ECO:0000313" key="3">
    <source>
        <dbReference type="Proteomes" id="UP000238362"/>
    </source>
</evidence>
<dbReference type="Proteomes" id="UP000238362">
    <property type="component" value="Unassembled WGS sequence"/>
</dbReference>
<accession>A0A2T0M3P4</accession>
<keyword evidence="3" id="KW-1185">Reference proteome</keyword>
<dbReference type="EMBL" id="PVNH01000001">
    <property type="protein sequence ID" value="PRX51363.1"/>
    <property type="molecule type" value="Genomic_DNA"/>
</dbReference>
<evidence type="ECO:0000256" key="1">
    <source>
        <dbReference type="SAM" id="MobiDB-lite"/>
    </source>
</evidence>
<dbReference type="OrthoDB" id="4324574at2"/>
<sequence>MPPTKLNEQQAEVAVNRRLLGLFGTAALTEPNPDPPRHAGHRVSTSHGKVLPEADEDAITATLRLEAWHQPAPSDETWPRTTTVPIELTSGKLNVDEIEQGTRPLDFRLPTSGRWEARLSWPTGNLERATVLVQFRSPPTHRQHPPTGDRFLRHGDGRADPARFRRKHHRDGYTLNPALTTRAPGTSPPCTSAFTA</sequence>
<feature type="region of interest" description="Disordered" evidence="1">
    <location>
        <begin position="26"/>
        <end position="48"/>
    </location>
</feature>